<dbReference type="Proteomes" id="UP000887576">
    <property type="component" value="Unplaced"/>
</dbReference>
<reference evidence="2" key="1">
    <citation type="submission" date="2022-11" db="UniProtKB">
        <authorList>
            <consortium name="WormBaseParasite"/>
        </authorList>
    </citation>
    <scope>IDENTIFICATION</scope>
</reference>
<organism evidence="1 2">
    <name type="scientific">Panagrolaimus sp. JU765</name>
    <dbReference type="NCBI Taxonomy" id="591449"/>
    <lineage>
        <taxon>Eukaryota</taxon>
        <taxon>Metazoa</taxon>
        <taxon>Ecdysozoa</taxon>
        <taxon>Nematoda</taxon>
        <taxon>Chromadorea</taxon>
        <taxon>Rhabditida</taxon>
        <taxon>Tylenchina</taxon>
        <taxon>Panagrolaimomorpha</taxon>
        <taxon>Panagrolaimoidea</taxon>
        <taxon>Panagrolaimidae</taxon>
        <taxon>Panagrolaimus</taxon>
    </lineage>
</organism>
<accession>A0AC34Q267</accession>
<proteinExistence type="predicted"/>
<name>A0AC34Q267_9BILA</name>
<sequence length="270" mass="31349">MERWDSYDWSSCNVSQFVPTDNTSAEYDRFMFGQKSFSFNILVSDKIGPRRNLGNVAHQSCAKIEYNLKLKASIVIIYHNEGFSVLVRMINSILDRSPLENIYEIILYDDASEKMLQLDNVLKKYSQLQNWEEKTNFLFVRNETRSGLIKAKVFASRLAKGEVLIFLDSHCEVTEKWLEPLLAAIKEDPTRIVLPIVDLINPINFEYSKAMIAKGGFDWSLFFKWEYFDWSYWDVEENNVKAFESPNMSGGLLAVATDFFRKIGEYDTGK</sequence>
<protein>
    <submittedName>
        <fullName evidence="2">Glycosyltransferase 2-like domain-containing protein</fullName>
    </submittedName>
</protein>
<dbReference type="WBParaSite" id="JU765_v2.g12117.t1">
    <property type="protein sequence ID" value="JU765_v2.g12117.t1"/>
    <property type="gene ID" value="JU765_v2.g12117"/>
</dbReference>
<evidence type="ECO:0000313" key="2">
    <source>
        <dbReference type="WBParaSite" id="JU765_v2.g12117.t1"/>
    </source>
</evidence>
<evidence type="ECO:0000313" key="1">
    <source>
        <dbReference type="Proteomes" id="UP000887576"/>
    </source>
</evidence>